<accession>A0A1R3FYP8</accession>
<gene>
    <name evidence="1" type="ORF">CCACVL1_30133</name>
</gene>
<keyword evidence="2" id="KW-1185">Reference proteome</keyword>
<name>A0A1R3FYP8_COCAP</name>
<sequence length="295" mass="33540">MSTTNQTQRQAMLIPYQSQANSRGRFLTFSFFNGWLNTTSPVLFLRLKVGVSDNDYAWAAVYLNHRVICHYQVNLSTQNISAVRTCILPPIPSYVFLPLPLGFLPREISDVVVHMRGISTRLPNVESRLIVFNVVEEVHMVRLIADLSNAHESDISLLSYEYQASTVFCNDDSLGLFESDSYHLPQVVASNQVVPNFPFQVVVCRIDFYDPAFITWLFFIVQGVERVRLLIIMSNSLVINTMASVLQGMSQWGFLKLGIIGSDVGIVAWRETKLEAVMLRSDEQLFHCLLRRRLG</sequence>
<dbReference type="Proteomes" id="UP000188268">
    <property type="component" value="Unassembled WGS sequence"/>
</dbReference>
<comment type="caution">
    <text evidence="1">The sequence shown here is derived from an EMBL/GenBank/DDBJ whole genome shotgun (WGS) entry which is preliminary data.</text>
</comment>
<dbReference type="AlphaFoldDB" id="A0A1R3FYP8"/>
<protein>
    <submittedName>
        <fullName evidence="1">Uncharacterized protein</fullName>
    </submittedName>
</protein>
<evidence type="ECO:0000313" key="1">
    <source>
        <dbReference type="EMBL" id="OMO50952.1"/>
    </source>
</evidence>
<dbReference type="EMBL" id="AWWV01016007">
    <property type="protein sequence ID" value="OMO50952.1"/>
    <property type="molecule type" value="Genomic_DNA"/>
</dbReference>
<dbReference type="OrthoDB" id="10484244at2759"/>
<organism evidence="1 2">
    <name type="scientific">Corchorus capsularis</name>
    <name type="common">Jute</name>
    <dbReference type="NCBI Taxonomy" id="210143"/>
    <lineage>
        <taxon>Eukaryota</taxon>
        <taxon>Viridiplantae</taxon>
        <taxon>Streptophyta</taxon>
        <taxon>Embryophyta</taxon>
        <taxon>Tracheophyta</taxon>
        <taxon>Spermatophyta</taxon>
        <taxon>Magnoliopsida</taxon>
        <taxon>eudicotyledons</taxon>
        <taxon>Gunneridae</taxon>
        <taxon>Pentapetalae</taxon>
        <taxon>rosids</taxon>
        <taxon>malvids</taxon>
        <taxon>Malvales</taxon>
        <taxon>Malvaceae</taxon>
        <taxon>Grewioideae</taxon>
        <taxon>Apeibeae</taxon>
        <taxon>Corchorus</taxon>
    </lineage>
</organism>
<dbReference type="Gramene" id="OMO50952">
    <property type="protein sequence ID" value="OMO50952"/>
    <property type="gene ID" value="CCACVL1_30133"/>
</dbReference>
<reference evidence="1 2" key="1">
    <citation type="submission" date="2013-09" db="EMBL/GenBank/DDBJ databases">
        <title>Corchorus capsularis genome sequencing.</title>
        <authorList>
            <person name="Alam M."/>
            <person name="Haque M.S."/>
            <person name="Islam M.S."/>
            <person name="Emdad E.M."/>
            <person name="Islam M.M."/>
            <person name="Ahmed B."/>
            <person name="Halim A."/>
            <person name="Hossen Q.M.M."/>
            <person name="Hossain M.Z."/>
            <person name="Ahmed R."/>
            <person name="Khan M.M."/>
            <person name="Islam R."/>
            <person name="Rashid M.M."/>
            <person name="Khan S.A."/>
            <person name="Rahman M.S."/>
            <person name="Alam M."/>
        </authorList>
    </citation>
    <scope>NUCLEOTIDE SEQUENCE [LARGE SCALE GENOMIC DNA]</scope>
    <source>
        <strain evidence="2">cv. CVL-1</strain>
        <tissue evidence="1">Whole seedling</tissue>
    </source>
</reference>
<evidence type="ECO:0000313" key="2">
    <source>
        <dbReference type="Proteomes" id="UP000188268"/>
    </source>
</evidence>
<proteinExistence type="predicted"/>